<reference evidence="1" key="2">
    <citation type="submission" date="2020-09" db="EMBL/GenBank/DDBJ databases">
        <authorList>
            <person name="Sun Q."/>
            <person name="Zhou Y."/>
        </authorList>
    </citation>
    <scope>NUCLEOTIDE SEQUENCE</scope>
    <source>
        <strain evidence="1">CGMCC 1.10749</strain>
    </source>
</reference>
<dbReference type="EMBL" id="BMEA01000001">
    <property type="protein sequence ID" value="GGB69926.1"/>
    <property type="molecule type" value="Genomic_DNA"/>
</dbReference>
<comment type="caution">
    <text evidence="1">The sequence shown here is derived from an EMBL/GenBank/DDBJ whole genome shotgun (WGS) entry which is preliminary data.</text>
</comment>
<evidence type="ECO:0000313" key="1">
    <source>
        <dbReference type="EMBL" id="GGB69926.1"/>
    </source>
</evidence>
<protein>
    <submittedName>
        <fullName evidence="1">Uncharacterized protein</fullName>
    </submittedName>
</protein>
<dbReference type="RefSeq" id="WP_035950122.1">
    <property type="nucleotide sequence ID" value="NZ_BMEA01000001.1"/>
</dbReference>
<evidence type="ECO:0000313" key="2">
    <source>
        <dbReference type="Proteomes" id="UP000628079"/>
    </source>
</evidence>
<sequence>MPLTQVQAVAAMKDYDARHNSASQAAGRAFDPVPWSKADTGMLYARRRLDTAVRKVEDDRRPFTVAHSVRSVYTPAVDGQTQHAVLDLDRVSGGRTTHVLGVLSRDDESSPWLMTALVRYTLADLPKPLARGREASLSTSERTTVLDRVTELATQLTAGKGPLVRGELANLSGEFVSWTGKRPRFSLWSTESDQFGPRGSLQAVKVSDGGTLVIASLVADTVHEAQRGESFDTTRLDNSYLEATGQQGRGLPQLRIRNGVTAALLLDATGGVRLLAADSAGLPLR</sequence>
<name>A0A8H9FQ34_9MICO</name>
<reference evidence="1" key="1">
    <citation type="journal article" date="2014" name="Int. J. Syst. Evol. Microbiol.">
        <title>Complete genome sequence of Corynebacterium casei LMG S-19264T (=DSM 44701T), isolated from a smear-ripened cheese.</title>
        <authorList>
            <consortium name="US DOE Joint Genome Institute (JGI-PGF)"/>
            <person name="Walter F."/>
            <person name="Albersmeier A."/>
            <person name="Kalinowski J."/>
            <person name="Ruckert C."/>
        </authorList>
    </citation>
    <scope>NUCLEOTIDE SEQUENCE</scope>
    <source>
        <strain evidence="1">CGMCC 1.10749</strain>
    </source>
</reference>
<dbReference type="AlphaFoldDB" id="A0A8H9FQ34"/>
<proteinExistence type="predicted"/>
<accession>A0A8H9FQ34</accession>
<dbReference type="Proteomes" id="UP000628079">
    <property type="component" value="Unassembled WGS sequence"/>
</dbReference>
<gene>
    <name evidence="1" type="ORF">GCM10011314_06540</name>
</gene>
<organism evidence="1 2">
    <name type="scientific">Knoellia flava</name>
    <dbReference type="NCBI Taxonomy" id="913969"/>
    <lineage>
        <taxon>Bacteria</taxon>
        <taxon>Bacillati</taxon>
        <taxon>Actinomycetota</taxon>
        <taxon>Actinomycetes</taxon>
        <taxon>Micrococcales</taxon>
        <taxon>Intrasporangiaceae</taxon>
        <taxon>Knoellia</taxon>
    </lineage>
</organism>